<protein>
    <submittedName>
        <fullName evidence="1">Uncharacterized protein</fullName>
    </submittedName>
</protein>
<comment type="caution">
    <text evidence="1">The sequence shown here is derived from an EMBL/GenBank/DDBJ whole genome shotgun (WGS) entry which is preliminary data.</text>
</comment>
<organism evidence="1 2">
    <name type="scientific">Legionella anisa</name>
    <dbReference type="NCBI Taxonomy" id="28082"/>
    <lineage>
        <taxon>Bacteria</taxon>
        <taxon>Pseudomonadati</taxon>
        <taxon>Pseudomonadota</taxon>
        <taxon>Gammaproteobacteria</taxon>
        <taxon>Legionellales</taxon>
        <taxon>Legionellaceae</taxon>
        <taxon>Legionella</taxon>
    </lineage>
</organism>
<reference evidence="1" key="1">
    <citation type="submission" date="2017-12" db="EMBL/GenBank/DDBJ databases">
        <title>FDA dAtabase for Regulatory Grade micrObial Sequences (FDA-ARGOS): Supporting development and validation of Infectious Disease Dx tests.</title>
        <authorList>
            <person name="Kerrigan L."/>
            <person name="Tallon L.J."/>
            <person name="Sadzewicz L."/>
            <person name="Sengamalay N."/>
            <person name="Ott S."/>
            <person name="Godinez A."/>
            <person name="Nagaraj S."/>
            <person name="Vavikolanu K."/>
            <person name="Vyas G."/>
            <person name="Nadendla S."/>
            <person name="Aluvathingal J."/>
            <person name="Sichtig H."/>
        </authorList>
    </citation>
    <scope>NUCLEOTIDE SEQUENCE [LARGE SCALE GENOMIC DNA]</scope>
    <source>
        <strain evidence="1">FDAARGOS_200</strain>
    </source>
</reference>
<accession>A0AAX0WVU8</accession>
<evidence type="ECO:0000313" key="1">
    <source>
        <dbReference type="EMBL" id="PNL62265.1"/>
    </source>
</evidence>
<dbReference type="Proteomes" id="UP000192511">
    <property type="component" value="Unassembled WGS sequence"/>
</dbReference>
<dbReference type="AlphaFoldDB" id="A0AAX0WVU8"/>
<sequence>MKSEIKSFEDLSEVIKRDIGEVLCPRKLFYFARTSKPHWKLFKPLVDVYKLLNHVVSCDYDAVQSIIKGDINIIFKRGKVTDCSGRIFDNISAFEFSLWALDKHMWTLMQECFPKNKKNNDLYNKLNSQYEKVKTKGVTYSLNGKKVTESHFDFDNTIIKELQIQFDSVNAPQANDWGTIDKQWIEGVGGAQKLLPMHVVYEYCSDQPFFPIPQFISRPKSMKQFYNWITGAYENWYHPASKLGINFALYKGGHNKSNISDAGGFCQDLFALKKLFSSRIIDFINLKSLIENQLTIDYHNFAEESKNQTSYSP</sequence>
<dbReference type="EMBL" id="NBTX02000004">
    <property type="protein sequence ID" value="PNL62265.1"/>
    <property type="molecule type" value="Genomic_DNA"/>
</dbReference>
<name>A0AAX0WVU8_9GAMM</name>
<gene>
    <name evidence="1" type="ORF">A6J39_014150</name>
</gene>
<keyword evidence="2" id="KW-1185">Reference proteome</keyword>
<dbReference type="RefSeq" id="WP_019235707.1">
    <property type="nucleotide sequence ID" value="NZ_CAAAHR010000118.1"/>
</dbReference>
<evidence type="ECO:0000313" key="2">
    <source>
        <dbReference type="Proteomes" id="UP000192511"/>
    </source>
</evidence>
<proteinExistence type="predicted"/>
<dbReference type="GeneID" id="98065367"/>